<sequence length="168" mass="17502">MSLGMSAVVAGVFGLLAVVLLLAFRSRTVVGHGAAIHLGAWLGAAAFFLAYIGPTAGSLQLEWSVQWLVLDDMTEYAVGHGIAYGLLLLAWLAGHRTSLGMIVLAPVGGVLCGVVYAYAWMFSSGLDFALRQALEPALACLILVAVSWLAVGIEHATAPRTPAAPVGW</sequence>
<keyword evidence="3" id="KW-1185">Reference proteome</keyword>
<reference evidence="2 3" key="1">
    <citation type="submission" date="2020-04" db="EMBL/GenBank/DDBJ databases">
        <title>Gordonia sp. nov. TBRC 11910.</title>
        <authorList>
            <person name="Suriyachadkun C."/>
        </authorList>
    </citation>
    <scope>NUCLEOTIDE SEQUENCE [LARGE SCALE GENOMIC DNA]</scope>
    <source>
        <strain evidence="2 3">TBRC 11910</strain>
    </source>
</reference>
<feature type="transmembrane region" description="Helical" evidence="1">
    <location>
        <begin position="6"/>
        <end position="24"/>
    </location>
</feature>
<gene>
    <name evidence="2" type="ORF">HH308_20700</name>
</gene>
<keyword evidence="1" id="KW-0812">Transmembrane</keyword>
<dbReference type="RefSeq" id="WP_170196141.1">
    <property type="nucleotide sequence ID" value="NZ_JABBNB010000025.1"/>
</dbReference>
<protein>
    <submittedName>
        <fullName evidence="2">Uncharacterized protein</fullName>
    </submittedName>
</protein>
<accession>A0A848KZ23</accession>
<feature type="transmembrane region" description="Helical" evidence="1">
    <location>
        <begin position="101"/>
        <end position="121"/>
    </location>
</feature>
<feature type="transmembrane region" description="Helical" evidence="1">
    <location>
        <begin position="133"/>
        <end position="151"/>
    </location>
</feature>
<feature type="transmembrane region" description="Helical" evidence="1">
    <location>
        <begin position="76"/>
        <end position="94"/>
    </location>
</feature>
<dbReference type="Proteomes" id="UP000550729">
    <property type="component" value="Unassembled WGS sequence"/>
</dbReference>
<name>A0A848KZ23_9ACTN</name>
<organism evidence="2 3">
    <name type="scientific">Gordonia asplenii</name>
    <dbReference type="NCBI Taxonomy" id="2725283"/>
    <lineage>
        <taxon>Bacteria</taxon>
        <taxon>Bacillati</taxon>
        <taxon>Actinomycetota</taxon>
        <taxon>Actinomycetes</taxon>
        <taxon>Mycobacteriales</taxon>
        <taxon>Gordoniaceae</taxon>
        <taxon>Gordonia</taxon>
    </lineage>
</organism>
<proteinExistence type="predicted"/>
<comment type="caution">
    <text evidence="2">The sequence shown here is derived from an EMBL/GenBank/DDBJ whole genome shotgun (WGS) entry which is preliminary data.</text>
</comment>
<evidence type="ECO:0000256" key="1">
    <source>
        <dbReference type="SAM" id="Phobius"/>
    </source>
</evidence>
<keyword evidence="1" id="KW-0472">Membrane</keyword>
<keyword evidence="1" id="KW-1133">Transmembrane helix</keyword>
<evidence type="ECO:0000313" key="3">
    <source>
        <dbReference type="Proteomes" id="UP000550729"/>
    </source>
</evidence>
<feature type="transmembrane region" description="Helical" evidence="1">
    <location>
        <begin position="36"/>
        <end position="56"/>
    </location>
</feature>
<dbReference type="AlphaFoldDB" id="A0A848KZ23"/>
<evidence type="ECO:0000313" key="2">
    <source>
        <dbReference type="EMBL" id="NMO03639.1"/>
    </source>
</evidence>
<dbReference type="EMBL" id="JABBNB010000025">
    <property type="protein sequence ID" value="NMO03639.1"/>
    <property type="molecule type" value="Genomic_DNA"/>
</dbReference>